<dbReference type="FunFam" id="3.40.50.1100:FF:000005">
    <property type="entry name" value="Threonine dehydratase catabolic"/>
    <property type="match status" value="1"/>
</dbReference>
<dbReference type="InterPro" id="IPR036052">
    <property type="entry name" value="TrpB-like_PALP_sf"/>
</dbReference>
<evidence type="ECO:0000256" key="8">
    <source>
        <dbReference type="ARBA" id="ARBA00023239"/>
    </source>
</evidence>
<dbReference type="GO" id="GO:0000287">
    <property type="term" value="F:magnesium ion binding"/>
    <property type="evidence" value="ECO:0007669"/>
    <property type="project" value="TreeGrafter"/>
</dbReference>
<evidence type="ECO:0000256" key="5">
    <source>
        <dbReference type="ARBA" id="ARBA00010869"/>
    </source>
</evidence>
<evidence type="ECO:0000256" key="7">
    <source>
        <dbReference type="ARBA" id="ARBA00022898"/>
    </source>
</evidence>
<evidence type="ECO:0000256" key="4">
    <source>
        <dbReference type="ARBA" id="ARBA00001946"/>
    </source>
</evidence>
<keyword evidence="8" id="KW-0456">Lyase</keyword>
<gene>
    <name evidence="10" type="ORF">SSE37_14659</name>
</gene>
<dbReference type="eggNOG" id="COG1171">
    <property type="taxonomic scope" value="Bacteria"/>
</dbReference>
<feature type="domain" description="Tryptophan synthase beta chain-like PALP" evidence="9">
    <location>
        <begin position="22"/>
        <end position="311"/>
    </location>
</feature>
<keyword evidence="11" id="KW-1185">Reference proteome</keyword>
<comment type="cofactor">
    <cofactor evidence="4">
        <name>Mg(2+)</name>
        <dbReference type="ChEBI" id="CHEBI:18420"/>
    </cofactor>
</comment>
<evidence type="ECO:0000256" key="6">
    <source>
        <dbReference type="ARBA" id="ARBA00022842"/>
    </source>
</evidence>
<dbReference type="InterPro" id="IPR001926">
    <property type="entry name" value="TrpB-like_PALP"/>
</dbReference>
<dbReference type="CDD" id="cd01562">
    <property type="entry name" value="Thr-dehyd"/>
    <property type="match status" value="1"/>
</dbReference>
<comment type="cofactor">
    <cofactor evidence="1">
        <name>Ca(2+)</name>
        <dbReference type="ChEBI" id="CHEBI:29108"/>
    </cofactor>
</comment>
<dbReference type="Pfam" id="PF00291">
    <property type="entry name" value="PALP"/>
    <property type="match status" value="1"/>
</dbReference>
<evidence type="ECO:0000313" key="10">
    <source>
        <dbReference type="EMBL" id="EBA06453.1"/>
    </source>
</evidence>
<dbReference type="PANTHER" id="PTHR43050:SF1">
    <property type="entry name" value="SERINE RACEMASE"/>
    <property type="match status" value="1"/>
</dbReference>
<dbReference type="GO" id="GO:0018114">
    <property type="term" value="F:threonine racemase activity"/>
    <property type="evidence" value="ECO:0007669"/>
    <property type="project" value="TreeGrafter"/>
</dbReference>
<keyword evidence="6" id="KW-0460">Magnesium</keyword>
<evidence type="ECO:0000313" key="11">
    <source>
        <dbReference type="Proteomes" id="UP000005713"/>
    </source>
</evidence>
<evidence type="ECO:0000256" key="3">
    <source>
        <dbReference type="ARBA" id="ARBA00001936"/>
    </source>
</evidence>
<dbReference type="PROSITE" id="PS00165">
    <property type="entry name" value="DEHYDRATASE_SER_THR"/>
    <property type="match status" value="1"/>
</dbReference>
<comment type="cofactor">
    <cofactor evidence="3">
        <name>Mn(2+)</name>
        <dbReference type="ChEBI" id="CHEBI:29035"/>
    </cofactor>
</comment>
<dbReference type="Proteomes" id="UP000005713">
    <property type="component" value="Unassembled WGS sequence"/>
</dbReference>
<dbReference type="GO" id="GO:0005524">
    <property type="term" value="F:ATP binding"/>
    <property type="evidence" value="ECO:0007669"/>
    <property type="project" value="TreeGrafter"/>
</dbReference>
<dbReference type="RefSeq" id="WP_005862426.1">
    <property type="nucleotide sequence ID" value="NZ_AAYA01000015.1"/>
</dbReference>
<dbReference type="GO" id="GO:0030170">
    <property type="term" value="F:pyridoxal phosphate binding"/>
    <property type="evidence" value="ECO:0007669"/>
    <property type="project" value="InterPro"/>
</dbReference>
<sequence length="333" mass="35546">MTRSIQDPPTIADIQAARARIAPYIRRTQLLRAERIEPAVGCSLYLKPETLQVTGAFKIRGALNATLQLSPEQLARGLISSSSGNHAQGLSWAGRMLGAKVVLVLPTITPQQKVENTRALGAEVVLYDGDTAARWKEVYRIAEEEGYETVHGFEDTRVMAGQGTIGCEIVEDLPDVDTVIVPLGGGGLISGVATALKALKPGIRVIGAEPALTPKYYQSRIEGKRVSLPLLDTIADGLRISVPGQNPWPIIERHVDEIVTVEDSHIKAGMRSLARDAKLIAEPSAAIGVGALLGGRVKVRPNEKVCTILTGGNWGLADLAAIYAATDPEMVAE</sequence>
<dbReference type="SUPFAM" id="SSF53686">
    <property type="entry name" value="Tryptophan synthase beta subunit-like PLP-dependent enzymes"/>
    <property type="match status" value="1"/>
</dbReference>
<evidence type="ECO:0000259" key="9">
    <source>
        <dbReference type="Pfam" id="PF00291"/>
    </source>
</evidence>
<comment type="caution">
    <text evidence="10">The sequence shown here is derived from an EMBL/GenBank/DDBJ whole genome shotgun (WGS) entry which is preliminary data.</text>
</comment>
<evidence type="ECO:0000256" key="2">
    <source>
        <dbReference type="ARBA" id="ARBA00001933"/>
    </source>
</evidence>
<dbReference type="AlphaFoldDB" id="A3K8L5"/>
<keyword evidence="7" id="KW-0663">Pyridoxal phosphate</keyword>
<name>A3K8L5_SAGS3</name>
<organism evidence="10 11">
    <name type="scientific">Sagittula stellata (strain ATCC 700073 / DSM 11524 / E-37)</name>
    <dbReference type="NCBI Taxonomy" id="388399"/>
    <lineage>
        <taxon>Bacteria</taxon>
        <taxon>Pseudomonadati</taxon>
        <taxon>Pseudomonadota</taxon>
        <taxon>Alphaproteobacteria</taxon>
        <taxon>Rhodobacterales</taxon>
        <taxon>Roseobacteraceae</taxon>
        <taxon>Sagittula</taxon>
    </lineage>
</organism>
<evidence type="ECO:0000256" key="1">
    <source>
        <dbReference type="ARBA" id="ARBA00001913"/>
    </source>
</evidence>
<accession>A3K8L5</accession>
<dbReference type="PANTHER" id="PTHR43050">
    <property type="entry name" value="SERINE / THREONINE RACEMASE FAMILY MEMBER"/>
    <property type="match status" value="1"/>
</dbReference>
<dbReference type="GO" id="GO:0030378">
    <property type="term" value="F:serine racemase activity"/>
    <property type="evidence" value="ECO:0007669"/>
    <property type="project" value="TreeGrafter"/>
</dbReference>
<reference evidence="10 11" key="1">
    <citation type="submission" date="2006-06" db="EMBL/GenBank/DDBJ databases">
        <authorList>
            <person name="Moran M.A."/>
            <person name="Ferriera S."/>
            <person name="Johnson J."/>
            <person name="Kravitz S."/>
            <person name="Beeson K."/>
            <person name="Sutton G."/>
            <person name="Rogers Y.-H."/>
            <person name="Friedman R."/>
            <person name="Frazier M."/>
            <person name="Venter J.C."/>
        </authorList>
    </citation>
    <scope>NUCLEOTIDE SEQUENCE [LARGE SCALE GENOMIC DNA]</scope>
    <source>
        <strain evidence="10 11">E-37</strain>
    </source>
</reference>
<proteinExistence type="inferred from homology"/>
<dbReference type="GO" id="GO:0003941">
    <property type="term" value="F:L-serine ammonia-lyase activity"/>
    <property type="evidence" value="ECO:0007669"/>
    <property type="project" value="TreeGrafter"/>
</dbReference>
<dbReference type="GO" id="GO:0070179">
    <property type="term" value="P:D-serine biosynthetic process"/>
    <property type="evidence" value="ECO:0007669"/>
    <property type="project" value="TreeGrafter"/>
</dbReference>
<comment type="cofactor">
    <cofactor evidence="2">
        <name>pyridoxal 5'-phosphate</name>
        <dbReference type="ChEBI" id="CHEBI:597326"/>
    </cofactor>
</comment>
<dbReference type="InterPro" id="IPR000634">
    <property type="entry name" value="Ser/Thr_deHydtase_PyrdxlP-BS"/>
</dbReference>
<protein>
    <submittedName>
        <fullName evidence="10">Probable threonine dehydratase protein</fullName>
    </submittedName>
</protein>
<dbReference type="Gene3D" id="3.40.50.1100">
    <property type="match status" value="2"/>
</dbReference>
<dbReference type="EMBL" id="AAYA01000015">
    <property type="protein sequence ID" value="EBA06453.1"/>
    <property type="molecule type" value="Genomic_DNA"/>
</dbReference>
<dbReference type="FunFam" id="3.40.50.1100:FF:000007">
    <property type="entry name" value="L-threonine dehydratase catabolic TdcB"/>
    <property type="match status" value="1"/>
</dbReference>
<comment type="similarity">
    <text evidence="5">Belongs to the serine/threonine dehydratase family.</text>
</comment>